<dbReference type="Pfam" id="PF05573">
    <property type="entry name" value="NosL"/>
    <property type="match status" value="1"/>
</dbReference>
<dbReference type="STRING" id="573321.SAMN04488505_11162"/>
<organism evidence="1 2">
    <name type="scientific">Chitinophaga rupis</name>
    <dbReference type="NCBI Taxonomy" id="573321"/>
    <lineage>
        <taxon>Bacteria</taxon>
        <taxon>Pseudomonadati</taxon>
        <taxon>Bacteroidota</taxon>
        <taxon>Chitinophagia</taxon>
        <taxon>Chitinophagales</taxon>
        <taxon>Chitinophagaceae</taxon>
        <taxon>Chitinophaga</taxon>
    </lineage>
</organism>
<dbReference type="PANTHER" id="PTHR41247">
    <property type="entry name" value="HTH-TYPE TRANSCRIPTIONAL REPRESSOR YCNK"/>
    <property type="match status" value="1"/>
</dbReference>
<keyword evidence="2" id="KW-1185">Reference proteome</keyword>
<reference evidence="1 2" key="1">
    <citation type="submission" date="2016-10" db="EMBL/GenBank/DDBJ databases">
        <authorList>
            <person name="de Groot N.N."/>
        </authorList>
    </citation>
    <scope>NUCLEOTIDE SEQUENCE [LARGE SCALE GENOMIC DNA]</scope>
    <source>
        <strain evidence="1 2">DSM 21039</strain>
    </source>
</reference>
<name>A0A1H8HGL2_9BACT</name>
<sequence>MKQVLLIGMLGLIGLSACQQEFEPIDYGHDACAHCKMTIIDKRFAAEIVTEKGKAYKFDDLACLLKYTEEENFNSTGTILFVSDYSKPDNSFLDAHQAVYLHSGIFKSPMNGNFAAFASAKEAAPFKDSLQNDLLKLEDLGPNE</sequence>
<accession>A0A1H8HGL2</accession>
<dbReference type="SUPFAM" id="SSF160387">
    <property type="entry name" value="NosL/MerB-like"/>
    <property type="match status" value="1"/>
</dbReference>
<gene>
    <name evidence="1" type="ORF">SAMN04488505_11162</name>
</gene>
<dbReference type="RefSeq" id="WP_162277697.1">
    <property type="nucleotide sequence ID" value="NZ_FOBB01000011.1"/>
</dbReference>
<dbReference type="Proteomes" id="UP000198984">
    <property type="component" value="Unassembled WGS sequence"/>
</dbReference>
<proteinExistence type="predicted"/>
<protein>
    <submittedName>
        <fullName evidence="1">Copper chaperone NosL</fullName>
    </submittedName>
</protein>
<dbReference type="OrthoDB" id="9792749at2"/>
<evidence type="ECO:0000313" key="2">
    <source>
        <dbReference type="Proteomes" id="UP000198984"/>
    </source>
</evidence>
<dbReference type="AlphaFoldDB" id="A0A1H8HGL2"/>
<dbReference type="PROSITE" id="PS51257">
    <property type="entry name" value="PROKAR_LIPOPROTEIN"/>
    <property type="match status" value="1"/>
</dbReference>
<evidence type="ECO:0000313" key="1">
    <source>
        <dbReference type="EMBL" id="SEN55372.1"/>
    </source>
</evidence>
<dbReference type="EMBL" id="FOBB01000011">
    <property type="protein sequence ID" value="SEN55372.1"/>
    <property type="molecule type" value="Genomic_DNA"/>
</dbReference>
<dbReference type="InterPro" id="IPR008719">
    <property type="entry name" value="N2O_reductase_NosL"/>
</dbReference>
<dbReference type="PANTHER" id="PTHR41247:SF1">
    <property type="entry name" value="HTH-TYPE TRANSCRIPTIONAL REPRESSOR YCNK"/>
    <property type="match status" value="1"/>
</dbReference>